<feature type="signal peptide" evidence="4">
    <location>
        <begin position="1"/>
        <end position="19"/>
    </location>
</feature>
<dbReference type="AlphaFoldDB" id="A0AAV0FHT2"/>
<evidence type="ECO:0000256" key="3">
    <source>
        <dbReference type="ARBA" id="ARBA00022801"/>
    </source>
</evidence>
<feature type="chain" id="PRO_5043347893" description="Ubiquitin-like protease family profile domain-containing protein" evidence="4">
    <location>
        <begin position="20"/>
        <end position="200"/>
    </location>
</feature>
<comment type="similarity">
    <text evidence="1">Belongs to the peptidase C48 family.</text>
</comment>
<evidence type="ECO:0000256" key="2">
    <source>
        <dbReference type="ARBA" id="ARBA00022670"/>
    </source>
</evidence>
<reference evidence="6" key="1">
    <citation type="submission" date="2022-07" db="EMBL/GenBank/DDBJ databases">
        <authorList>
            <person name="Macas J."/>
            <person name="Novak P."/>
            <person name="Neumann P."/>
        </authorList>
    </citation>
    <scope>NUCLEOTIDE SEQUENCE</scope>
</reference>
<evidence type="ECO:0000259" key="5">
    <source>
        <dbReference type="PROSITE" id="PS50600"/>
    </source>
</evidence>
<dbReference type="GO" id="GO:0008234">
    <property type="term" value="F:cysteine-type peptidase activity"/>
    <property type="evidence" value="ECO:0007669"/>
    <property type="project" value="InterPro"/>
</dbReference>
<dbReference type="SUPFAM" id="SSF54001">
    <property type="entry name" value="Cysteine proteinases"/>
    <property type="match status" value="1"/>
</dbReference>
<dbReference type="PROSITE" id="PS50600">
    <property type="entry name" value="ULP_PROTEASE"/>
    <property type="match status" value="1"/>
</dbReference>
<keyword evidence="4" id="KW-0732">Signal</keyword>
<dbReference type="Proteomes" id="UP001152523">
    <property type="component" value="Unassembled WGS sequence"/>
</dbReference>
<evidence type="ECO:0000313" key="6">
    <source>
        <dbReference type="EMBL" id="CAH9134992.1"/>
    </source>
</evidence>
<name>A0AAV0FHT2_9ASTE</name>
<evidence type="ECO:0000256" key="1">
    <source>
        <dbReference type="ARBA" id="ARBA00005234"/>
    </source>
</evidence>
<comment type="caution">
    <text evidence="6">The sequence shown here is derived from an EMBL/GenBank/DDBJ whole genome shotgun (WGS) entry which is preliminary data.</text>
</comment>
<feature type="domain" description="Ubiquitin-like protease family profile" evidence="5">
    <location>
        <begin position="56"/>
        <end position="200"/>
    </location>
</feature>
<proteinExistence type="inferred from homology"/>
<keyword evidence="3" id="KW-0378">Hydrolase</keyword>
<dbReference type="InterPro" id="IPR038765">
    <property type="entry name" value="Papain-like_cys_pep_sf"/>
</dbReference>
<evidence type="ECO:0000256" key="4">
    <source>
        <dbReference type="SAM" id="SignalP"/>
    </source>
</evidence>
<keyword evidence="2" id="KW-0645">Protease</keyword>
<dbReference type="GO" id="GO:0006508">
    <property type="term" value="P:proteolysis"/>
    <property type="evidence" value="ECO:0007669"/>
    <property type="project" value="UniProtKB-KW"/>
</dbReference>
<organism evidence="6 7">
    <name type="scientific">Cuscuta epithymum</name>
    <dbReference type="NCBI Taxonomy" id="186058"/>
    <lineage>
        <taxon>Eukaryota</taxon>
        <taxon>Viridiplantae</taxon>
        <taxon>Streptophyta</taxon>
        <taxon>Embryophyta</taxon>
        <taxon>Tracheophyta</taxon>
        <taxon>Spermatophyta</taxon>
        <taxon>Magnoliopsida</taxon>
        <taxon>eudicotyledons</taxon>
        <taxon>Gunneridae</taxon>
        <taxon>Pentapetalae</taxon>
        <taxon>asterids</taxon>
        <taxon>lamiids</taxon>
        <taxon>Solanales</taxon>
        <taxon>Convolvulaceae</taxon>
        <taxon>Cuscuteae</taxon>
        <taxon>Cuscuta</taxon>
        <taxon>Cuscuta subgen. Cuscuta</taxon>
    </lineage>
</organism>
<sequence length="200" mass="23261">MRNMLLCWIIFLPCPFADEAVCVPPPSILGAFNIWIDEGAYKRKRSKLMYPPKVDHLIPGYDFTVAFVGSKTCFHSLYYLGQLILDSHLDVIFYYFRKKAEVTKTCKISFTTTDTLFNVNVLKAYAATQDKTFSWSKFAGLCDYIVGFQLPCSKAWEEVDHVFMPIYFKTQMHWILARFCINDWCIYVYNSMVSPRDIGI</sequence>
<dbReference type="Gene3D" id="3.40.395.10">
    <property type="entry name" value="Adenoviral Proteinase, Chain A"/>
    <property type="match status" value="1"/>
</dbReference>
<keyword evidence="7" id="KW-1185">Reference proteome</keyword>
<dbReference type="Pfam" id="PF02902">
    <property type="entry name" value="Peptidase_C48"/>
    <property type="match status" value="1"/>
</dbReference>
<gene>
    <name evidence="6" type="ORF">CEPIT_LOCUS34175</name>
</gene>
<dbReference type="EMBL" id="CAMAPF010000984">
    <property type="protein sequence ID" value="CAH9134992.1"/>
    <property type="molecule type" value="Genomic_DNA"/>
</dbReference>
<protein>
    <recommendedName>
        <fullName evidence="5">Ubiquitin-like protease family profile domain-containing protein</fullName>
    </recommendedName>
</protein>
<evidence type="ECO:0000313" key="7">
    <source>
        <dbReference type="Proteomes" id="UP001152523"/>
    </source>
</evidence>
<dbReference type="InterPro" id="IPR003653">
    <property type="entry name" value="Peptidase_C48_C"/>
</dbReference>
<accession>A0AAV0FHT2</accession>